<dbReference type="Pfam" id="PF00008">
    <property type="entry name" value="EGF"/>
    <property type="match status" value="1"/>
</dbReference>
<keyword evidence="9" id="KW-0325">Glycoprotein</keyword>
<dbReference type="PROSITE" id="PS51233">
    <property type="entry name" value="VWFD"/>
    <property type="match status" value="1"/>
</dbReference>
<dbReference type="PANTHER" id="PTHR13802">
    <property type="entry name" value="MUCIN 4-RELATED"/>
    <property type="match status" value="1"/>
</dbReference>
<dbReference type="SMART" id="SM00181">
    <property type="entry name" value="EGF"/>
    <property type="match status" value="2"/>
</dbReference>
<comment type="subcellular location">
    <subcellularLocation>
        <location evidence="1">Membrane</location>
    </subcellularLocation>
</comment>
<evidence type="ECO:0000256" key="3">
    <source>
        <dbReference type="ARBA" id="ARBA00022692"/>
    </source>
</evidence>
<dbReference type="InterPro" id="IPR056619">
    <property type="entry name" value="C8-3_MUC4"/>
</dbReference>
<dbReference type="PANTHER" id="PTHR13802:SF52">
    <property type="entry name" value="MUCIN-4"/>
    <property type="match status" value="1"/>
</dbReference>
<keyword evidence="8 10" id="KW-1015">Disulfide bond</keyword>
<evidence type="ECO:0000256" key="2">
    <source>
        <dbReference type="ARBA" id="ARBA00022536"/>
    </source>
</evidence>
<gene>
    <name evidence="14" type="primary">105315278</name>
</gene>
<evidence type="ECO:0000313" key="15">
    <source>
        <dbReference type="Proteomes" id="UP000007879"/>
    </source>
</evidence>
<evidence type="ECO:0000256" key="9">
    <source>
        <dbReference type="ARBA" id="ARBA00023180"/>
    </source>
</evidence>
<dbReference type="Proteomes" id="UP000007879">
    <property type="component" value="Unassembled WGS sequence"/>
</dbReference>
<dbReference type="Pfam" id="PF23263">
    <property type="entry name" value="C8-3_MUC4"/>
    <property type="match status" value="1"/>
</dbReference>
<dbReference type="OrthoDB" id="10045365at2759"/>
<dbReference type="InterPro" id="IPR051495">
    <property type="entry name" value="Epithelial_Barrier/Signaling"/>
</dbReference>
<sequence length="389" mass="42441">MIQARMTEPLSISDSNETLIGSGTVITAVVAKHNASDTIQFEVVDNQLRALVNGDEIDFTELAEQQFKNLTVLDKGNRTLSATLAKGVTITVTENINILSDVSVTLSDDYYGSTAGLLGQYNGKPEDDLLSRNGNTSLPSNASTEEIHYEFGLTWILENPLESLFTYDDTGSWNTFYKPDYKPIFQPQFNDSALEEKAQEICGDDKLCLFDIAATGDVNIGQSTRETGQELTTITELLKSIYCDPPCIHGACVDNNTCFCSEGYEGVMCNDTILQDCEENFCLNGATCQIVAGAYLCICSDGFTGPNCGTKIVVSSPIPTTSTTPPGSNKASSVKTWIIIIIALVVVILMAIVAVITVSVCLCFVKRRKVKSYTKKEYEAEMIEKLEMK</sequence>
<evidence type="ECO:0000259" key="12">
    <source>
        <dbReference type="PROSITE" id="PS50026"/>
    </source>
</evidence>
<dbReference type="GO" id="GO:0016020">
    <property type="term" value="C:membrane"/>
    <property type="evidence" value="ECO:0007669"/>
    <property type="project" value="UniProtKB-SubCell"/>
</dbReference>
<feature type="disulfide bond" evidence="10">
    <location>
        <begin position="299"/>
        <end position="308"/>
    </location>
</feature>
<evidence type="ECO:0000256" key="8">
    <source>
        <dbReference type="ARBA" id="ARBA00023157"/>
    </source>
</evidence>
<keyword evidence="2 10" id="KW-0245">EGF-like domain</keyword>
<dbReference type="InterPro" id="IPR001846">
    <property type="entry name" value="VWF_type-D"/>
</dbReference>
<dbReference type="PROSITE" id="PS50026">
    <property type="entry name" value="EGF_3"/>
    <property type="match status" value="1"/>
</dbReference>
<feature type="domain" description="VWFD" evidence="13">
    <location>
        <begin position="1"/>
        <end position="164"/>
    </location>
</feature>
<keyword evidence="7 11" id="KW-0472">Membrane</keyword>
<dbReference type="InParanoid" id="A0A1X7T6D5"/>
<evidence type="ECO:0000256" key="5">
    <source>
        <dbReference type="ARBA" id="ARBA00022737"/>
    </source>
</evidence>
<dbReference type="EnsemblMetazoa" id="Aqu2.1.09944_001">
    <property type="protein sequence ID" value="Aqu2.1.09944_001"/>
    <property type="gene ID" value="Aqu2.1.09944"/>
</dbReference>
<keyword evidence="6 11" id="KW-1133">Transmembrane helix</keyword>
<reference evidence="14" key="2">
    <citation type="submission" date="2017-05" db="UniProtKB">
        <authorList>
            <consortium name="EnsemblMetazoa"/>
        </authorList>
    </citation>
    <scope>IDENTIFICATION</scope>
</reference>
<feature type="domain" description="EGF-like" evidence="12">
    <location>
        <begin position="273"/>
        <end position="309"/>
    </location>
</feature>
<dbReference type="SUPFAM" id="SSF57196">
    <property type="entry name" value="EGF/Laminin"/>
    <property type="match status" value="1"/>
</dbReference>
<accession>A0A1X7T6D5</accession>
<keyword evidence="3 11" id="KW-0812">Transmembrane</keyword>
<proteinExistence type="predicted"/>
<dbReference type="InterPro" id="IPR000742">
    <property type="entry name" value="EGF"/>
</dbReference>
<dbReference type="Pfam" id="PF00094">
    <property type="entry name" value="VWD"/>
    <property type="match status" value="1"/>
</dbReference>
<evidence type="ECO:0000256" key="11">
    <source>
        <dbReference type="SAM" id="Phobius"/>
    </source>
</evidence>
<dbReference type="PROSITE" id="PS00022">
    <property type="entry name" value="EGF_1"/>
    <property type="match status" value="2"/>
</dbReference>
<evidence type="ECO:0000256" key="7">
    <source>
        <dbReference type="ARBA" id="ARBA00023136"/>
    </source>
</evidence>
<dbReference type="EnsemblMetazoa" id="XM_011409863.2">
    <property type="protein sequence ID" value="XP_011408165.2"/>
    <property type="gene ID" value="LOC105315278"/>
</dbReference>
<organism evidence="14">
    <name type="scientific">Amphimedon queenslandica</name>
    <name type="common">Sponge</name>
    <dbReference type="NCBI Taxonomy" id="400682"/>
    <lineage>
        <taxon>Eukaryota</taxon>
        <taxon>Metazoa</taxon>
        <taxon>Porifera</taxon>
        <taxon>Demospongiae</taxon>
        <taxon>Heteroscleromorpha</taxon>
        <taxon>Haplosclerida</taxon>
        <taxon>Niphatidae</taxon>
        <taxon>Amphimedon</taxon>
    </lineage>
</organism>
<dbReference type="AlphaFoldDB" id="A0A1X7T6D5"/>
<dbReference type="eggNOG" id="KOG4291">
    <property type="taxonomic scope" value="Eukaryota"/>
</dbReference>
<dbReference type="CDD" id="cd00054">
    <property type="entry name" value="EGF_CA"/>
    <property type="match status" value="1"/>
</dbReference>
<protein>
    <recommendedName>
        <fullName evidence="16">VWFD domain-containing protein</fullName>
    </recommendedName>
</protein>
<keyword evidence="5" id="KW-0677">Repeat</keyword>
<comment type="caution">
    <text evidence="10">Lacks conserved residue(s) required for the propagation of feature annotation.</text>
</comment>
<evidence type="ECO:0000256" key="4">
    <source>
        <dbReference type="ARBA" id="ARBA00022729"/>
    </source>
</evidence>
<evidence type="ECO:0000259" key="13">
    <source>
        <dbReference type="PROSITE" id="PS51233"/>
    </source>
</evidence>
<dbReference type="PROSITE" id="PS01186">
    <property type="entry name" value="EGF_2"/>
    <property type="match status" value="2"/>
</dbReference>
<evidence type="ECO:0000256" key="10">
    <source>
        <dbReference type="PROSITE-ProRule" id="PRU00076"/>
    </source>
</evidence>
<dbReference type="FunFam" id="2.10.25.10:FF:000012">
    <property type="entry name" value="Delta-like protein"/>
    <property type="match status" value="1"/>
</dbReference>
<keyword evidence="15" id="KW-1185">Reference proteome</keyword>
<dbReference type="KEGG" id="aqu:105315278"/>
<name>A0A1X7T6D5_AMPQE</name>
<evidence type="ECO:0000256" key="6">
    <source>
        <dbReference type="ARBA" id="ARBA00022989"/>
    </source>
</evidence>
<dbReference type="Gene3D" id="2.10.25.10">
    <property type="entry name" value="Laminin"/>
    <property type="match status" value="2"/>
</dbReference>
<evidence type="ECO:0008006" key="16">
    <source>
        <dbReference type="Google" id="ProtNLM"/>
    </source>
</evidence>
<keyword evidence="4" id="KW-0732">Signal</keyword>
<evidence type="ECO:0000256" key="1">
    <source>
        <dbReference type="ARBA" id="ARBA00004370"/>
    </source>
</evidence>
<reference evidence="15" key="1">
    <citation type="journal article" date="2010" name="Nature">
        <title>The Amphimedon queenslandica genome and the evolution of animal complexity.</title>
        <authorList>
            <person name="Srivastava M."/>
            <person name="Simakov O."/>
            <person name="Chapman J."/>
            <person name="Fahey B."/>
            <person name="Gauthier M.E."/>
            <person name="Mitros T."/>
            <person name="Richards G.S."/>
            <person name="Conaco C."/>
            <person name="Dacre M."/>
            <person name="Hellsten U."/>
            <person name="Larroux C."/>
            <person name="Putnam N.H."/>
            <person name="Stanke M."/>
            <person name="Adamska M."/>
            <person name="Darling A."/>
            <person name="Degnan S.M."/>
            <person name="Oakley T.H."/>
            <person name="Plachetzki D.C."/>
            <person name="Zhai Y."/>
            <person name="Adamski M."/>
            <person name="Calcino A."/>
            <person name="Cummins S.F."/>
            <person name="Goodstein D.M."/>
            <person name="Harris C."/>
            <person name="Jackson D.J."/>
            <person name="Leys S.P."/>
            <person name="Shu S."/>
            <person name="Woodcroft B.J."/>
            <person name="Vervoort M."/>
            <person name="Kosik K.S."/>
            <person name="Manning G."/>
            <person name="Degnan B.M."/>
            <person name="Rokhsar D.S."/>
        </authorList>
    </citation>
    <scope>NUCLEOTIDE SEQUENCE [LARGE SCALE GENOMIC DNA]</scope>
</reference>
<evidence type="ECO:0000313" key="14">
    <source>
        <dbReference type="EnsemblMetazoa" id="Aqu2.1.09944_001"/>
    </source>
</evidence>
<feature type="transmembrane region" description="Helical" evidence="11">
    <location>
        <begin position="337"/>
        <end position="365"/>
    </location>
</feature>